<gene>
    <name evidence="1" type="ORF">EMPS_00145</name>
</gene>
<dbReference type="Proteomes" id="UP000827284">
    <property type="component" value="Unassembled WGS sequence"/>
</dbReference>
<keyword evidence="2" id="KW-1185">Reference proteome</keyword>
<dbReference type="AlphaFoldDB" id="A0A9P3GZH7"/>
<evidence type="ECO:0000313" key="2">
    <source>
        <dbReference type="Proteomes" id="UP000827284"/>
    </source>
</evidence>
<sequence>MIFDQLSQSLRHMGDQLQSALEYGGAVTNTSHGHGNSGSSLYNPLEPCAEDHAHTDRVHADRVNKARHQAHVHESRVLRVVPMHIKGATDI</sequence>
<dbReference type="EMBL" id="BQFW01000001">
    <property type="protein sequence ID" value="GJJ67799.1"/>
    <property type="molecule type" value="Genomic_DNA"/>
</dbReference>
<proteinExistence type="predicted"/>
<evidence type="ECO:0000313" key="1">
    <source>
        <dbReference type="EMBL" id="GJJ67799.1"/>
    </source>
</evidence>
<name>A0A9P3GZH7_9FUNG</name>
<comment type="caution">
    <text evidence="1">The sequence shown here is derived from an EMBL/GenBank/DDBJ whole genome shotgun (WGS) entry which is preliminary data.</text>
</comment>
<reference evidence="1" key="2">
    <citation type="journal article" date="2022" name="Microbiol. Resour. Announc.">
        <title>Whole-Genome Sequence of Entomortierella parvispora E1425, a Mucoromycotan Fungus Associated with Burkholderiaceae-Related Endosymbiotic Bacteria.</title>
        <authorList>
            <person name="Herlambang A."/>
            <person name="Guo Y."/>
            <person name="Takashima Y."/>
            <person name="Narisawa K."/>
            <person name="Ohta H."/>
            <person name="Nishizawa T."/>
        </authorList>
    </citation>
    <scope>NUCLEOTIDE SEQUENCE</scope>
    <source>
        <strain evidence="1">E1425</strain>
    </source>
</reference>
<accession>A0A9P3GZH7</accession>
<protein>
    <submittedName>
        <fullName evidence="1">Uncharacterized protein</fullName>
    </submittedName>
</protein>
<organism evidence="1 2">
    <name type="scientific">Entomortierella parvispora</name>
    <dbReference type="NCBI Taxonomy" id="205924"/>
    <lineage>
        <taxon>Eukaryota</taxon>
        <taxon>Fungi</taxon>
        <taxon>Fungi incertae sedis</taxon>
        <taxon>Mucoromycota</taxon>
        <taxon>Mortierellomycotina</taxon>
        <taxon>Mortierellomycetes</taxon>
        <taxon>Mortierellales</taxon>
        <taxon>Mortierellaceae</taxon>
        <taxon>Entomortierella</taxon>
    </lineage>
</organism>
<reference evidence="1" key="1">
    <citation type="submission" date="2021-11" db="EMBL/GenBank/DDBJ databases">
        <authorList>
            <person name="Herlambang A."/>
            <person name="Guo Y."/>
            <person name="Takashima Y."/>
            <person name="Nishizawa T."/>
        </authorList>
    </citation>
    <scope>NUCLEOTIDE SEQUENCE</scope>
    <source>
        <strain evidence="1">E1425</strain>
    </source>
</reference>